<dbReference type="AlphaFoldDB" id="A0A0E9WYL8"/>
<sequence>MLPPPLKVPFHFYVRLKAVNLQLVVSDGCHYFLVLVTSAQHSTCIYEDNRGVQQCTLGHSRTVGRVLYTRMSSTELRRHQLQQLISA</sequence>
<reference evidence="1" key="1">
    <citation type="submission" date="2014-11" db="EMBL/GenBank/DDBJ databases">
        <authorList>
            <person name="Amaro Gonzalez C."/>
        </authorList>
    </citation>
    <scope>NUCLEOTIDE SEQUENCE</scope>
</reference>
<evidence type="ECO:0000313" key="1">
    <source>
        <dbReference type="EMBL" id="JAH94543.1"/>
    </source>
</evidence>
<accession>A0A0E9WYL8</accession>
<organism evidence="1">
    <name type="scientific">Anguilla anguilla</name>
    <name type="common">European freshwater eel</name>
    <name type="synonym">Muraena anguilla</name>
    <dbReference type="NCBI Taxonomy" id="7936"/>
    <lineage>
        <taxon>Eukaryota</taxon>
        <taxon>Metazoa</taxon>
        <taxon>Chordata</taxon>
        <taxon>Craniata</taxon>
        <taxon>Vertebrata</taxon>
        <taxon>Euteleostomi</taxon>
        <taxon>Actinopterygii</taxon>
        <taxon>Neopterygii</taxon>
        <taxon>Teleostei</taxon>
        <taxon>Anguilliformes</taxon>
        <taxon>Anguillidae</taxon>
        <taxon>Anguilla</taxon>
    </lineage>
</organism>
<dbReference type="EMBL" id="GBXM01014034">
    <property type="protein sequence ID" value="JAH94543.1"/>
    <property type="molecule type" value="Transcribed_RNA"/>
</dbReference>
<name>A0A0E9WYL8_ANGAN</name>
<proteinExistence type="predicted"/>
<protein>
    <submittedName>
        <fullName evidence="1">Uncharacterized protein</fullName>
    </submittedName>
</protein>
<reference evidence="1" key="2">
    <citation type="journal article" date="2015" name="Fish Shellfish Immunol.">
        <title>Early steps in the European eel (Anguilla anguilla)-Vibrio vulnificus interaction in the gills: Role of the RtxA13 toxin.</title>
        <authorList>
            <person name="Callol A."/>
            <person name="Pajuelo D."/>
            <person name="Ebbesson L."/>
            <person name="Teles M."/>
            <person name="MacKenzie S."/>
            <person name="Amaro C."/>
        </authorList>
    </citation>
    <scope>NUCLEOTIDE SEQUENCE</scope>
</reference>